<keyword evidence="3" id="KW-1185">Reference proteome</keyword>
<evidence type="ECO:0008006" key="4">
    <source>
        <dbReference type="Google" id="ProtNLM"/>
    </source>
</evidence>
<reference evidence="2 3" key="1">
    <citation type="submission" date="2022-03" db="EMBL/GenBank/DDBJ databases">
        <title>Genomic Encyclopedia of Type Strains, Phase III (KMG-III): the genomes of soil and plant-associated and newly described type strains.</title>
        <authorList>
            <person name="Whitman W."/>
        </authorList>
    </citation>
    <scope>NUCLEOTIDE SEQUENCE [LARGE SCALE GENOMIC DNA]</scope>
    <source>
        <strain evidence="2 3">BSker1</strain>
    </source>
</reference>
<sequence length="170" mass="18351">MMNSRTTITWITPVAMLFLFALPSMAEEKAGTMDFAIGAEVTVDGVGAMPLSVGLASDEEARMSIRDPINPSGQLRLHTTLVGIERDEDGVTLFTVDWELHRSTSDRDILLGAGTVSSAEGEPAHLRQDGAIDSELDPEGLDRGVFEILFLFERNSNPAETLEKISDASG</sequence>
<proteinExistence type="predicted"/>
<protein>
    <recommendedName>
        <fullName evidence="4">CHRD domain-containing protein</fullName>
    </recommendedName>
</protein>
<keyword evidence="1" id="KW-0732">Signal</keyword>
<feature type="signal peptide" evidence="1">
    <location>
        <begin position="1"/>
        <end position="26"/>
    </location>
</feature>
<comment type="caution">
    <text evidence="2">The sequence shown here is derived from an EMBL/GenBank/DDBJ whole genome shotgun (WGS) entry which is preliminary data.</text>
</comment>
<dbReference type="EMBL" id="JALJYF010000001">
    <property type="protein sequence ID" value="MCP1727240.1"/>
    <property type="molecule type" value="Genomic_DNA"/>
</dbReference>
<dbReference type="RefSeq" id="WP_253446836.1">
    <property type="nucleotide sequence ID" value="NZ_JALJYF010000001.1"/>
</dbReference>
<dbReference type="Proteomes" id="UP001523550">
    <property type="component" value="Unassembled WGS sequence"/>
</dbReference>
<accession>A0ABT1G8K2</accession>
<evidence type="ECO:0000313" key="3">
    <source>
        <dbReference type="Proteomes" id="UP001523550"/>
    </source>
</evidence>
<evidence type="ECO:0000313" key="2">
    <source>
        <dbReference type="EMBL" id="MCP1727240.1"/>
    </source>
</evidence>
<feature type="chain" id="PRO_5046746229" description="CHRD domain-containing protein" evidence="1">
    <location>
        <begin position="27"/>
        <end position="170"/>
    </location>
</feature>
<organism evidence="2 3">
    <name type="scientific">Natronospira proteinivora</name>
    <dbReference type="NCBI Taxonomy" id="1807133"/>
    <lineage>
        <taxon>Bacteria</taxon>
        <taxon>Pseudomonadati</taxon>
        <taxon>Pseudomonadota</taxon>
        <taxon>Gammaproteobacteria</taxon>
        <taxon>Natronospirales</taxon>
        <taxon>Natronospiraceae</taxon>
        <taxon>Natronospira</taxon>
    </lineage>
</organism>
<name>A0ABT1G8K2_9GAMM</name>
<evidence type="ECO:0000256" key="1">
    <source>
        <dbReference type="SAM" id="SignalP"/>
    </source>
</evidence>
<gene>
    <name evidence="2" type="ORF">J2T60_001205</name>
</gene>